<dbReference type="EMBL" id="CVMT01000006">
    <property type="protein sequence ID" value="CRG89205.1"/>
    <property type="molecule type" value="Genomic_DNA"/>
</dbReference>
<evidence type="ECO:0000313" key="3">
    <source>
        <dbReference type="Proteomes" id="UP000054383"/>
    </source>
</evidence>
<feature type="transmembrane region" description="Helical" evidence="1">
    <location>
        <begin position="33"/>
        <end position="51"/>
    </location>
</feature>
<feature type="transmembrane region" description="Helical" evidence="1">
    <location>
        <begin position="196"/>
        <end position="219"/>
    </location>
</feature>
<evidence type="ECO:0000256" key="1">
    <source>
        <dbReference type="SAM" id="Phobius"/>
    </source>
</evidence>
<feature type="transmembrane region" description="Helical" evidence="1">
    <location>
        <begin position="86"/>
        <end position="107"/>
    </location>
</feature>
<feature type="transmembrane region" description="Helical" evidence="1">
    <location>
        <begin position="119"/>
        <end position="141"/>
    </location>
</feature>
<organism evidence="2 3">
    <name type="scientific">Talaromyces islandicus</name>
    <name type="common">Penicillium islandicum</name>
    <dbReference type="NCBI Taxonomy" id="28573"/>
    <lineage>
        <taxon>Eukaryota</taxon>
        <taxon>Fungi</taxon>
        <taxon>Dikarya</taxon>
        <taxon>Ascomycota</taxon>
        <taxon>Pezizomycotina</taxon>
        <taxon>Eurotiomycetes</taxon>
        <taxon>Eurotiomycetidae</taxon>
        <taxon>Eurotiales</taxon>
        <taxon>Trichocomaceae</taxon>
        <taxon>Talaromyces</taxon>
        <taxon>Talaromyces sect. Islandici</taxon>
    </lineage>
</organism>
<sequence length="244" mass="26265">MAASVTSSVTVVPAHDFDEQESIYLARSRTLHWVRLGIAGTIFVAAVAAFACEVTTMRHYNSTEWYSLIWLPLWPLNLDTRGTRGLIAGGVLIALQSLTYIVMALLPSPRPRTHKLNKLASAVAISGLITATISVAFAIHLPASTHPIGFTTSETIHSWSCKWQSIGSVNATSLNGGPLGAPSGFSTICKESRAGFILLSVLIGLEVIMGIAAIAGHMFDLSVAKKRRMYNMEAEQFAMATKHP</sequence>
<protein>
    <submittedName>
        <fullName evidence="2">Uncharacterized protein</fullName>
    </submittedName>
</protein>
<reference evidence="2 3" key="1">
    <citation type="submission" date="2015-04" db="EMBL/GenBank/DDBJ databases">
        <authorList>
            <person name="Syromyatnikov M.Y."/>
            <person name="Popov V.N."/>
        </authorList>
    </citation>
    <scope>NUCLEOTIDE SEQUENCE [LARGE SCALE GENOMIC DNA]</scope>
    <source>
        <strain evidence="2">WF-38-12</strain>
    </source>
</reference>
<dbReference type="AlphaFoldDB" id="A0A0U1M0U6"/>
<accession>A0A0U1M0U6</accession>
<dbReference type="OrthoDB" id="3890746at2759"/>
<gene>
    <name evidence="2" type="ORF">PISL3812_06241</name>
</gene>
<name>A0A0U1M0U6_TALIS</name>
<keyword evidence="1" id="KW-0812">Transmembrane</keyword>
<dbReference type="Proteomes" id="UP000054383">
    <property type="component" value="Unassembled WGS sequence"/>
</dbReference>
<proteinExistence type="predicted"/>
<dbReference type="OMA" id="PHFGTLC"/>
<keyword evidence="1" id="KW-0472">Membrane</keyword>
<keyword evidence="3" id="KW-1185">Reference proteome</keyword>
<evidence type="ECO:0000313" key="2">
    <source>
        <dbReference type="EMBL" id="CRG89205.1"/>
    </source>
</evidence>
<keyword evidence="1" id="KW-1133">Transmembrane helix</keyword>